<accession>A0A494V3C1</accession>
<proteinExistence type="predicted"/>
<dbReference type="KEGG" id="sfug:CNQ36_15610"/>
<feature type="compositionally biased region" description="Pro residues" evidence="1">
    <location>
        <begin position="39"/>
        <end position="55"/>
    </location>
</feature>
<evidence type="ECO:0000313" key="3">
    <source>
        <dbReference type="Proteomes" id="UP000282170"/>
    </source>
</evidence>
<dbReference type="AlphaFoldDB" id="A0A494V3C1"/>
<sequence length="87" mass="8952">MVGGAGPGRGWPSSDWRDCPGWNTSGARTRQPLRAATPAPSPPRRTRPPAAPTSPPALRGQSCRWGDGGTSRSSEAESGEGGRDGTP</sequence>
<protein>
    <submittedName>
        <fullName evidence="2">Uncharacterized protein</fullName>
    </submittedName>
</protein>
<dbReference type="EMBL" id="CP023407">
    <property type="protein sequence ID" value="AYL36728.1"/>
    <property type="molecule type" value="Genomic_DNA"/>
</dbReference>
<reference evidence="2 3" key="1">
    <citation type="submission" date="2017-09" db="EMBL/GenBank/DDBJ databases">
        <authorList>
            <person name="Zhang H."/>
            <person name="Hu S."/>
            <person name="Xu J."/>
            <person name="He Z."/>
        </authorList>
    </citation>
    <scope>NUCLEOTIDE SEQUENCE [LARGE SCALE GENOMIC DNA]</scope>
    <source>
        <strain evidence="2 3">TXX3120</strain>
    </source>
</reference>
<organism evidence="2 3">
    <name type="scientific">Streptomyces fungicidicus</name>
    <dbReference type="NCBI Taxonomy" id="68203"/>
    <lineage>
        <taxon>Bacteria</taxon>
        <taxon>Bacillati</taxon>
        <taxon>Actinomycetota</taxon>
        <taxon>Actinomycetes</taxon>
        <taxon>Kitasatosporales</taxon>
        <taxon>Streptomycetaceae</taxon>
        <taxon>Streptomyces</taxon>
    </lineage>
</organism>
<name>A0A494V3C1_9ACTN</name>
<feature type="region of interest" description="Disordered" evidence="1">
    <location>
        <begin position="1"/>
        <end position="87"/>
    </location>
</feature>
<evidence type="ECO:0000256" key="1">
    <source>
        <dbReference type="SAM" id="MobiDB-lite"/>
    </source>
</evidence>
<evidence type="ECO:0000313" key="2">
    <source>
        <dbReference type="EMBL" id="AYL36728.1"/>
    </source>
</evidence>
<gene>
    <name evidence="2" type="ORF">CNQ36_15610</name>
</gene>
<dbReference type="Proteomes" id="UP000282170">
    <property type="component" value="Chromosome"/>
</dbReference>
<keyword evidence="3" id="KW-1185">Reference proteome</keyword>